<comment type="caution">
    <text evidence="2">The sequence shown here is derived from an EMBL/GenBank/DDBJ whole genome shotgun (WGS) entry which is preliminary data.</text>
</comment>
<dbReference type="EMBL" id="WHNZ01000012">
    <property type="protein sequence ID" value="NOU98939.1"/>
    <property type="molecule type" value="Genomic_DNA"/>
</dbReference>
<dbReference type="Proteomes" id="UP000618579">
    <property type="component" value="Unassembled WGS sequence"/>
</dbReference>
<feature type="region of interest" description="Disordered" evidence="1">
    <location>
        <begin position="142"/>
        <end position="188"/>
    </location>
</feature>
<organism evidence="2 3">
    <name type="scientific">Paenibacillus planticolens</name>
    <dbReference type="NCBI Taxonomy" id="2654976"/>
    <lineage>
        <taxon>Bacteria</taxon>
        <taxon>Bacillati</taxon>
        <taxon>Bacillota</taxon>
        <taxon>Bacilli</taxon>
        <taxon>Bacillales</taxon>
        <taxon>Paenibacillaceae</taxon>
        <taxon>Paenibacillus</taxon>
    </lineage>
</organism>
<gene>
    <name evidence="2" type="ORF">GC097_02750</name>
</gene>
<evidence type="ECO:0000256" key="1">
    <source>
        <dbReference type="SAM" id="MobiDB-lite"/>
    </source>
</evidence>
<evidence type="ECO:0000313" key="2">
    <source>
        <dbReference type="EMBL" id="NOU98939.1"/>
    </source>
</evidence>
<reference evidence="2 3" key="1">
    <citation type="submission" date="2019-10" db="EMBL/GenBank/DDBJ databases">
        <title>Description of Paenibacillus pedi sp. nov.</title>
        <authorList>
            <person name="Carlier A."/>
            <person name="Qi S."/>
        </authorList>
    </citation>
    <scope>NUCLEOTIDE SEQUENCE [LARGE SCALE GENOMIC DNA]</scope>
    <source>
        <strain evidence="2 3">LMG 31457</strain>
    </source>
</reference>
<feature type="compositionally biased region" description="Basic residues" evidence="1">
    <location>
        <begin position="179"/>
        <end position="188"/>
    </location>
</feature>
<name>A0ABX1ZIQ6_9BACL</name>
<sequence>MSISTTEQAVNKCAAAVPQLSLSVFHLIEALLYRMKGEADEIRNDLSFQICALFTSLLDLHAAVQRKHQNLSHIEKNEIEPIPSSDIHETVLRMIALLQQSDLLSKKECIERLVHLKDYYLSNPNMSNTIPDENERFDYVEPDNVAEEQSGVLSPLPVEESDRRQANKSASPPLMFTRRERKRTPKRS</sequence>
<dbReference type="RefSeq" id="WP_171681840.1">
    <property type="nucleotide sequence ID" value="NZ_WHNZ01000012.1"/>
</dbReference>
<protein>
    <submittedName>
        <fullName evidence="2">Uncharacterized protein</fullName>
    </submittedName>
</protein>
<keyword evidence="3" id="KW-1185">Reference proteome</keyword>
<evidence type="ECO:0000313" key="3">
    <source>
        <dbReference type="Proteomes" id="UP000618579"/>
    </source>
</evidence>
<accession>A0ABX1ZIQ6</accession>
<proteinExistence type="predicted"/>